<dbReference type="AlphaFoldDB" id="A0A9P3HG26"/>
<organism evidence="1 2">
    <name type="scientific">Entomortierella parvispora</name>
    <dbReference type="NCBI Taxonomy" id="205924"/>
    <lineage>
        <taxon>Eukaryota</taxon>
        <taxon>Fungi</taxon>
        <taxon>Fungi incertae sedis</taxon>
        <taxon>Mucoromycota</taxon>
        <taxon>Mortierellomycotina</taxon>
        <taxon>Mortierellomycetes</taxon>
        <taxon>Mortierellales</taxon>
        <taxon>Mortierellaceae</taxon>
        <taxon>Entomortierella</taxon>
    </lineage>
</organism>
<reference evidence="1" key="2">
    <citation type="journal article" date="2022" name="Microbiol. Resour. Announc.">
        <title>Whole-Genome Sequence of Entomortierella parvispora E1425, a Mucoromycotan Fungus Associated with Burkholderiaceae-Related Endosymbiotic Bacteria.</title>
        <authorList>
            <person name="Herlambang A."/>
            <person name="Guo Y."/>
            <person name="Takashima Y."/>
            <person name="Narisawa K."/>
            <person name="Ohta H."/>
            <person name="Nishizawa T."/>
        </authorList>
    </citation>
    <scope>NUCLEOTIDE SEQUENCE</scope>
    <source>
        <strain evidence="1">E1425</strain>
    </source>
</reference>
<evidence type="ECO:0000313" key="2">
    <source>
        <dbReference type="Proteomes" id="UP000827284"/>
    </source>
</evidence>
<gene>
    <name evidence="1" type="ORF">EMPS_08469</name>
</gene>
<protein>
    <submittedName>
        <fullName evidence="1">Uncharacterized protein</fullName>
    </submittedName>
</protein>
<proteinExistence type="predicted"/>
<evidence type="ECO:0000313" key="1">
    <source>
        <dbReference type="EMBL" id="GJJ76110.1"/>
    </source>
</evidence>
<sequence>MAAPDGHQQQSKRWCSHTACDLQIEHEPHASTSRIPTMDIYPVVSPANRGNRYHPSAPPGLSLLSQPFNITCRNFEIPSDVKTSHLGWHPPVAILAATRIRAV</sequence>
<reference evidence="1" key="1">
    <citation type="submission" date="2021-11" db="EMBL/GenBank/DDBJ databases">
        <authorList>
            <person name="Herlambang A."/>
            <person name="Guo Y."/>
            <person name="Takashima Y."/>
            <person name="Nishizawa T."/>
        </authorList>
    </citation>
    <scope>NUCLEOTIDE SEQUENCE</scope>
    <source>
        <strain evidence="1">E1425</strain>
    </source>
</reference>
<dbReference type="EMBL" id="BQFW01000012">
    <property type="protein sequence ID" value="GJJ76110.1"/>
    <property type="molecule type" value="Genomic_DNA"/>
</dbReference>
<comment type="caution">
    <text evidence="1">The sequence shown here is derived from an EMBL/GenBank/DDBJ whole genome shotgun (WGS) entry which is preliminary data.</text>
</comment>
<name>A0A9P3HG26_9FUNG</name>
<keyword evidence="2" id="KW-1185">Reference proteome</keyword>
<accession>A0A9P3HG26</accession>
<dbReference type="Proteomes" id="UP000827284">
    <property type="component" value="Unassembled WGS sequence"/>
</dbReference>